<dbReference type="VEuPathDB" id="TrichDB:TVAG_483660"/>
<feature type="transmembrane region" description="Helical" evidence="6">
    <location>
        <begin position="297"/>
        <end position="316"/>
    </location>
</feature>
<feature type="transmembrane region" description="Helical" evidence="6">
    <location>
        <begin position="168"/>
        <end position="187"/>
    </location>
</feature>
<dbReference type="eggNOG" id="ENOG502SAK2">
    <property type="taxonomic scope" value="Eukaryota"/>
</dbReference>
<dbReference type="SMR" id="A2EA10"/>
<keyword evidence="2 6" id="KW-0812">Transmembrane</keyword>
<dbReference type="InterPro" id="IPR050638">
    <property type="entry name" value="AA-Vitamin_Transporters"/>
</dbReference>
<evidence type="ECO:0000256" key="3">
    <source>
        <dbReference type="ARBA" id="ARBA00022989"/>
    </source>
</evidence>
<evidence type="ECO:0000256" key="7">
    <source>
        <dbReference type="SAM" id="SignalP"/>
    </source>
</evidence>
<dbReference type="PANTHER" id="PTHR32322">
    <property type="entry name" value="INNER MEMBRANE TRANSPORTER"/>
    <property type="match status" value="1"/>
</dbReference>
<feature type="transmembrane region" description="Helical" evidence="6">
    <location>
        <begin position="79"/>
        <end position="98"/>
    </location>
</feature>
<feature type="compositionally biased region" description="Basic and acidic residues" evidence="5">
    <location>
        <begin position="347"/>
        <end position="363"/>
    </location>
</feature>
<dbReference type="PANTHER" id="PTHR32322:SF2">
    <property type="entry name" value="EAMA DOMAIN-CONTAINING PROTEIN"/>
    <property type="match status" value="1"/>
</dbReference>
<dbReference type="AlphaFoldDB" id="A2EA10"/>
<feature type="transmembrane region" description="Helical" evidence="6">
    <location>
        <begin position="239"/>
        <end position="258"/>
    </location>
</feature>
<keyword evidence="7" id="KW-0732">Signal</keyword>
<feature type="signal peptide" evidence="7">
    <location>
        <begin position="1"/>
        <end position="23"/>
    </location>
</feature>
<feature type="compositionally biased region" description="Basic and acidic residues" evidence="5">
    <location>
        <begin position="324"/>
        <end position="340"/>
    </location>
</feature>
<dbReference type="RefSeq" id="XP_001322679.1">
    <property type="nucleotide sequence ID" value="XM_001322644.1"/>
</dbReference>
<feature type="chain" id="PRO_5002643106" description="EamA domain-containing protein" evidence="7">
    <location>
        <begin position="24"/>
        <end position="363"/>
    </location>
</feature>
<evidence type="ECO:0000256" key="4">
    <source>
        <dbReference type="ARBA" id="ARBA00023136"/>
    </source>
</evidence>
<feature type="region of interest" description="Disordered" evidence="5">
    <location>
        <begin position="324"/>
        <end position="363"/>
    </location>
</feature>
<feature type="transmembrane region" description="Helical" evidence="6">
    <location>
        <begin position="139"/>
        <end position="156"/>
    </location>
</feature>
<evidence type="ECO:0000256" key="2">
    <source>
        <dbReference type="ARBA" id="ARBA00022692"/>
    </source>
</evidence>
<reference evidence="9" key="2">
    <citation type="journal article" date="2007" name="Science">
        <title>Draft genome sequence of the sexually transmitted pathogen Trichomonas vaginalis.</title>
        <authorList>
            <person name="Carlton J.M."/>
            <person name="Hirt R.P."/>
            <person name="Silva J.C."/>
            <person name="Delcher A.L."/>
            <person name="Schatz M."/>
            <person name="Zhao Q."/>
            <person name="Wortman J.R."/>
            <person name="Bidwell S.L."/>
            <person name="Alsmark U.C.M."/>
            <person name="Besteiro S."/>
            <person name="Sicheritz-Ponten T."/>
            <person name="Noel C.J."/>
            <person name="Dacks J.B."/>
            <person name="Foster P.G."/>
            <person name="Simillion C."/>
            <person name="Van de Peer Y."/>
            <person name="Miranda-Saavedra D."/>
            <person name="Barton G.J."/>
            <person name="Westrop G.D."/>
            <person name="Mueller S."/>
            <person name="Dessi D."/>
            <person name="Fiori P.L."/>
            <person name="Ren Q."/>
            <person name="Paulsen I."/>
            <person name="Zhang H."/>
            <person name="Bastida-Corcuera F.D."/>
            <person name="Simoes-Barbosa A."/>
            <person name="Brown M.T."/>
            <person name="Hayes R.D."/>
            <person name="Mukherjee M."/>
            <person name="Okumura C.Y."/>
            <person name="Schneider R."/>
            <person name="Smith A.J."/>
            <person name="Vanacova S."/>
            <person name="Villalvazo M."/>
            <person name="Haas B.J."/>
            <person name="Pertea M."/>
            <person name="Feldblyum T.V."/>
            <person name="Utterback T.R."/>
            <person name="Shu C.L."/>
            <person name="Osoegawa K."/>
            <person name="de Jong P.J."/>
            <person name="Hrdy I."/>
            <person name="Horvathova L."/>
            <person name="Zubacova Z."/>
            <person name="Dolezal P."/>
            <person name="Malik S.B."/>
            <person name="Logsdon J.M. Jr."/>
            <person name="Henze K."/>
            <person name="Gupta A."/>
            <person name="Wang C.C."/>
            <person name="Dunne R.L."/>
            <person name="Upcroft J.A."/>
            <person name="Upcroft P."/>
            <person name="White O."/>
            <person name="Salzberg S.L."/>
            <person name="Tang P."/>
            <person name="Chiu C.-H."/>
            <person name="Lee Y.-S."/>
            <person name="Embley T.M."/>
            <person name="Coombs G.H."/>
            <person name="Mottram J.C."/>
            <person name="Tachezy J."/>
            <person name="Fraser-Liggett C.M."/>
            <person name="Johnson P.J."/>
        </authorList>
    </citation>
    <scope>NUCLEOTIDE SEQUENCE [LARGE SCALE GENOMIC DNA]</scope>
    <source>
        <strain evidence="9">G3</strain>
    </source>
</reference>
<feature type="domain" description="EamA" evidence="8">
    <location>
        <begin position="8"/>
        <end position="151"/>
    </location>
</feature>
<comment type="subcellular location">
    <subcellularLocation>
        <location evidence="1">Membrane</location>
        <topology evidence="1">Multi-pass membrane protein</topology>
    </subcellularLocation>
</comment>
<keyword evidence="4 6" id="KW-0472">Membrane</keyword>
<proteinExistence type="predicted"/>
<dbReference type="GO" id="GO:0016020">
    <property type="term" value="C:membrane"/>
    <property type="evidence" value="ECO:0007669"/>
    <property type="project" value="UniProtKB-SubCell"/>
</dbReference>
<dbReference type="InterPro" id="IPR000620">
    <property type="entry name" value="EamA_dom"/>
</dbReference>
<dbReference type="InParanoid" id="A2EA10"/>
<evidence type="ECO:0000256" key="1">
    <source>
        <dbReference type="ARBA" id="ARBA00004141"/>
    </source>
</evidence>
<evidence type="ECO:0000256" key="5">
    <source>
        <dbReference type="SAM" id="MobiDB-lite"/>
    </source>
</evidence>
<organism evidence="9 10">
    <name type="scientific">Trichomonas vaginalis (strain ATCC PRA-98 / G3)</name>
    <dbReference type="NCBI Taxonomy" id="412133"/>
    <lineage>
        <taxon>Eukaryota</taxon>
        <taxon>Metamonada</taxon>
        <taxon>Parabasalia</taxon>
        <taxon>Trichomonadida</taxon>
        <taxon>Trichomonadidae</taxon>
        <taxon>Trichomonas</taxon>
    </lineage>
</organism>
<dbReference type="KEGG" id="tva:4768394"/>
<dbReference type="VEuPathDB" id="TrichDB:TVAGG3_0981230"/>
<name>A2EA10_TRIV3</name>
<accession>A2EA10</accession>
<evidence type="ECO:0000313" key="10">
    <source>
        <dbReference type="Proteomes" id="UP000001542"/>
    </source>
</evidence>
<dbReference type="Pfam" id="PF00892">
    <property type="entry name" value="EamA"/>
    <property type="match status" value="1"/>
</dbReference>
<feature type="transmembrane region" description="Helical" evidence="6">
    <location>
        <begin position="265"/>
        <end position="285"/>
    </location>
</feature>
<evidence type="ECO:0000259" key="8">
    <source>
        <dbReference type="Pfam" id="PF00892"/>
    </source>
</evidence>
<dbReference type="EMBL" id="DS113337">
    <property type="protein sequence ID" value="EAY10456.1"/>
    <property type="molecule type" value="Genomic_DNA"/>
</dbReference>
<feature type="transmembrane region" description="Helical" evidence="6">
    <location>
        <begin position="110"/>
        <end position="127"/>
    </location>
</feature>
<evidence type="ECO:0000313" key="9">
    <source>
        <dbReference type="EMBL" id="EAY10456.1"/>
    </source>
</evidence>
<feature type="transmembrane region" description="Helical" evidence="6">
    <location>
        <begin position="199"/>
        <end position="219"/>
    </location>
</feature>
<evidence type="ECO:0000256" key="6">
    <source>
        <dbReference type="SAM" id="Phobius"/>
    </source>
</evidence>
<gene>
    <name evidence="9" type="ORF">TVAG_483660</name>
</gene>
<keyword evidence="3 6" id="KW-1133">Transmembrane helix</keyword>
<dbReference type="Proteomes" id="UP000001542">
    <property type="component" value="Unassembled WGS sequence"/>
</dbReference>
<reference evidence="9" key="1">
    <citation type="submission" date="2006-10" db="EMBL/GenBank/DDBJ databases">
        <authorList>
            <person name="Amadeo P."/>
            <person name="Zhao Q."/>
            <person name="Wortman J."/>
            <person name="Fraser-Liggett C."/>
            <person name="Carlton J."/>
        </authorList>
    </citation>
    <scope>NUCLEOTIDE SEQUENCE</scope>
    <source>
        <strain evidence="9">G3</strain>
    </source>
</reference>
<feature type="transmembrane region" description="Helical" evidence="6">
    <location>
        <begin position="39"/>
        <end position="59"/>
    </location>
</feature>
<sequence>MQCSIPSALVFIFLSLAYGSAFAAVQQGLKYFAPILMIFYRMTAGFVTACIVCGVRCLIQKGYWQVVKAHYTHGIKPILWVALGGLLFHGIPHSIIAVAQQWVTSASVQIAQPLATAFGAMLSHFVLPDEPFNWQKALILFFSLTGVALCSIPSFLHSSGGSGVGYTALGWVLLVLGVACFGLAPVVMKWKASNSDVMASSVIQLGSSSVLTLLVSLIWNGPKKIAQQSNDAPPIAWLWPILVGFLASGLAATGYNYIVAVWGAIGGNLVPFGQIVVGVIVGVAFMKDWAPYKVWEILISCLGIILLLVAIGLGFWHPKGEVPAEKKEEEMSGDLEEIKDVQPISLEDEKPQDNGDHPVIEEL</sequence>
<protein>
    <recommendedName>
        <fullName evidence="8">EamA domain-containing protein</fullName>
    </recommendedName>
</protein>
<keyword evidence="10" id="KW-1185">Reference proteome</keyword>